<evidence type="ECO:0000313" key="2">
    <source>
        <dbReference type="EMBL" id="TFU89660.1"/>
    </source>
</evidence>
<reference evidence="2 3" key="1">
    <citation type="submission" date="2019-03" db="EMBL/GenBank/DDBJ databases">
        <title>Diversity of the mouse oral microbiome.</title>
        <authorList>
            <person name="Joseph S."/>
            <person name="Aduse-Opoku J."/>
            <person name="Curtis M."/>
            <person name="Wade W."/>
            <person name="Hashim A."/>
        </authorList>
    </citation>
    <scope>NUCLEOTIDE SEQUENCE [LARGE SCALE GENOMIC DNA]</scope>
    <source>
        <strain evidence="2 3">P11</strain>
    </source>
</reference>
<accession>A0A4Y9IME0</accession>
<gene>
    <name evidence="2" type="ORF">E4T88_06490</name>
</gene>
<name>A0A4Y9IME0_9BACT</name>
<feature type="coiled-coil region" evidence="1">
    <location>
        <begin position="443"/>
        <end position="554"/>
    </location>
</feature>
<dbReference type="RefSeq" id="WP_135104661.1">
    <property type="nucleotide sequence ID" value="NZ_JADGKW010000002.1"/>
</dbReference>
<protein>
    <submittedName>
        <fullName evidence="2">Uncharacterized protein</fullName>
    </submittedName>
</protein>
<dbReference type="OrthoDB" id="996467at2"/>
<keyword evidence="1" id="KW-0175">Coiled coil</keyword>
<sequence length="735" mass="81554">MADKRTYEIEVKSDVDPVKKLLTAVKSVDISNKDLKETLKDVIKIEQEAVKIGNEKSEKDEQIAKRRAKNSEKVTELYRAISTQEHSHIENAAKMLEQSHQVAAKVSEISDLNQESYKLLMKNNQEKAKAIQEEIDGLTKNAKSVVAVTEAYKKKKEIIEEQAIIAQAEAEASYNVQIEKAKLAGKNVVALEEAKAEQVKRINEELGKDLKKNSEEYSASFKGVYNKLVSSLSENAEIFKDTTSKSTKELMKSTATEAAEMLGISDETTQAIIKAAIEAQEKAKEATAGVKSTEETAKTATAEVKKTGEEAAKTAEATKKIVDIDATRKNIEKIKLSLEEYRSMLKDASEKRIKGYDEELEAAGDNAEKRKEIETRKAQYMEEFTQELLILNQTKNQLEKKEQDLGILQWKQYAQKAEEIAGSIKGITDQISGALGSAFTAVSKAYDAEIASWDEKIKHLKNKNAEVSKEIENQGKKVAALEAAQKNASAAGLEKRAEELATSLKAEKEIYQEQLKNKEELEKKEREYERRKAKEQAKKEKIEKLNRKASLIKNIGEATVNVAQGITKTLGAYPWPLNLALATIVGAAGAVQIGIMTKQLAKFQDGGLLHGKRHSQGGMRIEGTNMEVEGGEFVVNRVSTDKNLGLVKYINEQRRELKPKDFDAFFARSSQGLEPSFKRMFAQGGQLPTIEPATNVDNDSLIKAIQAIKIEPKVAVTDIHRAQDNMVSVSGWSGV</sequence>
<dbReference type="Proteomes" id="UP000298285">
    <property type="component" value="Unassembled WGS sequence"/>
</dbReference>
<comment type="caution">
    <text evidence="2">The sequence shown here is derived from an EMBL/GenBank/DDBJ whole genome shotgun (WGS) entry which is preliminary data.</text>
</comment>
<evidence type="ECO:0000256" key="1">
    <source>
        <dbReference type="SAM" id="Coils"/>
    </source>
</evidence>
<organism evidence="2 3">
    <name type="scientific">Dysgonomonas mossii</name>
    <dbReference type="NCBI Taxonomy" id="163665"/>
    <lineage>
        <taxon>Bacteria</taxon>
        <taxon>Pseudomonadati</taxon>
        <taxon>Bacteroidota</taxon>
        <taxon>Bacteroidia</taxon>
        <taxon>Bacteroidales</taxon>
        <taxon>Dysgonomonadaceae</taxon>
        <taxon>Dysgonomonas</taxon>
    </lineage>
</organism>
<feature type="coiled-coil region" evidence="1">
    <location>
        <begin position="324"/>
        <end position="411"/>
    </location>
</feature>
<evidence type="ECO:0000313" key="3">
    <source>
        <dbReference type="Proteomes" id="UP000298285"/>
    </source>
</evidence>
<proteinExistence type="predicted"/>
<dbReference type="EMBL" id="SPPK01000002">
    <property type="protein sequence ID" value="TFU89660.1"/>
    <property type="molecule type" value="Genomic_DNA"/>
</dbReference>
<dbReference type="AlphaFoldDB" id="A0A4Y9IME0"/>